<keyword evidence="1" id="KW-1133">Transmembrane helix</keyword>
<evidence type="ECO:0000313" key="3">
    <source>
        <dbReference type="Proteomes" id="UP000625316"/>
    </source>
</evidence>
<sequence>MNSTSHAIVNYAILSGVAPKQTWPILIGSVLPDFPMLVLVIWARINGIPGRELWGEVYWQPFWQDFTHYFHSIPIAAAIALIAHYFGIAWLKYLAIAMVMHSLGDIPLHNNDAHRHFLPFTDYKFISPVSYWDKRHNAVWGALGENLAVLGSTIYLFPSIGTWIVKGLLTLLNGLAWTAYIFFFLA</sequence>
<feature type="transmembrane region" description="Helical" evidence="1">
    <location>
        <begin position="23"/>
        <end position="45"/>
    </location>
</feature>
<protein>
    <submittedName>
        <fullName evidence="2">Uncharacterized protein</fullName>
    </submittedName>
</protein>
<dbReference type="EMBL" id="JADEXQ010000029">
    <property type="protein sequence ID" value="MBE9030125.1"/>
    <property type="molecule type" value="Genomic_DNA"/>
</dbReference>
<dbReference type="AlphaFoldDB" id="A0A928Z4C8"/>
<comment type="caution">
    <text evidence="2">The sequence shown here is derived from an EMBL/GenBank/DDBJ whole genome shotgun (WGS) entry which is preliminary data.</text>
</comment>
<evidence type="ECO:0000313" key="2">
    <source>
        <dbReference type="EMBL" id="MBE9030125.1"/>
    </source>
</evidence>
<accession>A0A928Z4C8</accession>
<keyword evidence="1" id="KW-0812">Transmembrane</keyword>
<feature type="transmembrane region" description="Helical" evidence="1">
    <location>
        <begin position="69"/>
        <end position="91"/>
    </location>
</feature>
<dbReference type="RefSeq" id="WP_264324951.1">
    <property type="nucleotide sequence ID" value="NZ_JADEXQ010000029.1"/>
</dbReference>
<feature type="transmembrane region" description="Helical" evidence="1">
    <location>
        <begin position="163"/>
        <end position="185"/>
    </location>
</feature>
<keyword evidence="1" id="KW-0472">Membrane</keyword>
<reference evidence="2" key="1">
    <citation type="submission" date="2020-10" db="EMBL/GenBank/DDBJ databases">
        <authorList>
            <person name="Castelo-Branco R."/>
            <person name="Eusebio N."/>
            <person name="Adriana R."/>
            <person name="Vieira A."/>
            <person name="Brugerolle De Fraissinette N."/>
            <person name="Rezende De Castro R."/>
            <person name="Schneider M.P."/>
            <person name="Vasconcelos V."/>
            <person name="Leao P.N."/>
        </authorList>
    </citation>
    <scope>NUCLEOTIDE SEQUENCE</scope>
    <source>
        <strain evidence="2">LEGE 11480</strain>
    </source>
</reference>
<gene>
    <name evidence="2" type="ORF">IQ266_10330</name>
</gene>
<proteinExistence type="predicted"/>
<organism evidence="2 3">
    <name type="scientific">Romeriopsis navalis LEGE 11480</name>
    <dbReference type="NCBI Taxonomy" id="2777977"/>
    <lineage>
        <taxon>Bacteria</taxon>
        <taxon>Bacillati</taxon>
        <taxon>Cyanobacteriota</taxon>
        <taxon>Cyanophyceae</taxon>
        <taxon>Leptolyngbyales</taxon>
        <taxon>Leptolyngbyaceae</taxon>
        <taxon>Romeriopsis</taxon>
        <taxon>Romeriopsis navalis</taxon>
    </lineage>
</organism>
<keyword evidence="3" id="KW-1185">Reference proteome</keyword>
<dbReference type="Proteomes" id="UP000625316">
    <property type="component" value="Unassembled WGS sequence"/>
</dbReference>
<name>A0A928Z4C8_9CYAN</name>
<evidence type="ECO:0000256" key="1">
    <source>
        <dbReference type="SAM" id="Phobius"/>
    </source>
</evidence>